<protein>
    <submittedName>
        <fullName evidence="1">Uncharacterized protein</fullName>
    </submittedName>
</protein>
<accession>A0ABU9HXA7</accession>
<dbReference type="EMBL" id="JBBYHR010000005">
    <property type="protein sequence ID" value="MEL1244800.1"/>
    <property type="molecule type" value="Genomic_DNA"/>
</dbReference>
<name>A0ABU9HXA7_9FLAO</name>
<gene>
    <name evidence="1" type="ORF">AAEO56_11050</name>
</gene>
<comment type="caution">
    <text evidence="1">The sequence shown here is derived from an EMBL/GenBank/DDBJ whole genome shotgun (WGS) entry which is preliminary data.</text>
</comment>
<dbReference type="RefSeq" id="WP_341697115.1">
    <property type="nucleotide sequence ID" value="NZ_JBBYHR010000005.1"/>
</dbReference>
<evidence type="ECO:0000313" key="2">
    <source>
        <dbReference type="Proteomes" id="UP001464555"/>
    </source>
</evidence>
<sequence>MMTDRELFEILKLHIEQGDCRTEEVSAILSGYKNAGGEQETAKSLAEELAGIFSGDEDLQDRAYDIYDIVTGWCPPGLKVWEKKIKEPVTDGMRFEDEDTGVVFNHFSFCEFIKHIMVAYAHMSYEEADEKVMDSFVAYVPRTLSHVMFYTGELDYHWAMLLAHGDMYWTKGIPSNYNGFVEEYLLWSAGVRQKYNLKKAYHYYDKV</sequence>
<proteinExistence type="predicted"/>
<organism evidence="1 2">
    <name type="scientific">Flavobacterium arundinis</name>
    <dbReference type="NCBI Taxonomy" id="3139143"/>
    <lineage>
        <taxon>Bacteria</taxon>
        <taxon>Pseudomonadati</taxon>
        <taxon>Bacteroidota</taxon>
        <taxon>Flavobacteriia</taxon>
        <taxon>Flavobacteriales</taxon>
        <taxon>Flavobacteriaceae</taxon>
        <taxon>Flavobacterium</taxon>
    </lineage>
</organism>
<dbReference type="Proteomes" id="UP001464555">
    <property type="component" value="Unassembled WGS sequence"/>
</dbReference>
<reference evidence="1 2" key="1">
    <citation type="submission" date="2024-04" db="EMBL/GenBank/DDBJ databases">
        <title>Flavobacterium sp. DGU11 16S ribosomal RNA gene Genome sequencing and assembly.</title>
        <authorList>
            <person name="Park S."/>
        </authorList>
    </citation>
    <scope>NUCLEOTIDE SEQUENCE [LARGE SCALE GENOMIC DNA]</scope>
    <source>
        <strain evidence="1 2">DGU11</strain>
    </source>
</reference>
<keyword evidence="2" id="KW-1185">Reference proteome</keyword>
<evidence type="ECO:0000313" key="1">
    <source>
        <dbReference type="EMBL" id="MEL1244800.1"/>
    </source>
</evidence>